<evidence type="ECO:0008006" key="4">
    <source>
        <dbReference type="Google" id="ProtNLM"/>
    </source>
</evidence>
<dbReference type="AlphaFoldDB" id="A0AAN5C7M0"/>
<organism evidence="2 3">
    <name type="scientific">Pristionchus mayeri</name>
    <dbReference type="NCBI Taxonomy" id="1317129"/>
    <lineage>
        <taxon>Eukaryota</taxon>
        <taxon>Metazoa</taxon>
        <taxon>Ecdysozoa</taxon>
        <taxon>Nematoda</taxon>
        <taxon>Chromadorea</taxon>
        <taxon>Rhabditida</taxon>
        <taxon>Rhabditina</taxon>
        <taxon>Diplogasteromorpha</taxon>
        <taxon>Diplogasteroidea</taxon>
        <taxon>Neodiplogasteridae</taxon>
        <taxon>Pristionchus</taxon>
    </lineage>
</organism>
<keyword evidence="3" id="KW-1185">Reference proteome</keyword>
<dbReference type="PANTHER" id="PTHR45830:SF15">
    <property type="entry name" value="SERPENTINE RECEPTOR, CLASS I"/>
    <property type="match status" value="1"/>
</dbReference>
<feature type="transmembrane region" description="Helical" evidence="1">
    <location>
        <begin position="27"/>
        <end position="45"/>
    </location>
</feature>
<dbReference type="PANTHER" id="PTHR45830">
    <property type="entry name" value="SERPENTINE RECEPTOR, CLASS I"/>
    <property type="match status" value="1"/>
</dbReference>
<dbReference type="Pfam" id="PF10318">
    <property type="entry name" value="7TM_GPCR_Srh"/>
    <property type="match status" value="1"/>
</dbReference>
<protein>
    <recommendedName>
        <fullName evidence="4">G protein-coupled receptor</fullName>
    </recommendedName>
</protein>
<dbReference type="InterPro" id="IPR019422">
    <property type="entry name" value="7TM_GPCR_serpentine_rcpt_Srh"/>
</dbReference>
<dbReference type="EMBL" id="BTRK01000001">
    <property type="protein sequence ID" value="GMR32897.1"/>
    <property type="molecule type" value="Genomic_DNA"/>
</dbReference>
<proteinExistence type="predicted"/>
<name>A0AAN5C7M0_9BILA</name>
<gene>
    <name evidence="2" type="ORF">PMAYCL1PPCAC_03092</name>
</gene>
<sequence length="325" mass="37382">NSTSLPYNFHWDRDFALDYVNTFQKWFPIYTLFTVHPLVFYVLLAKSAAYGRDVKLGYMMNQVVRVAHEVNVSYFYRLVNLIPYAGLYCDGPICRAGLPHWALIVSGQVPIALTIVAVIIPFQFLLFRFHSMIVSNSTTKIRFSNRAQAIIISIECFLLLANVFSSAYFARDSDDSVAILQKPELEWLTHRGGTIFMFGPPGYPQYFMYEGLTIFFTILLIAPFITFMIMHASKELRKRVAQIQQSTKTQQMRNSVIAVFYAQMVGILIFYINPMGMFIAALAFDFSSFPGPVLAWIRYLNMPLFMLEALLLSLIFLVRNPNRRV</sequence>
<feature type="transmembrane region" description="Helical" evidence="1">
    <location>
        <begin position="66"/>
        <end position="88"/>
    </location>
</feature>
<evidence type="ECO:0000313" key="3">
    <source>
        <dbReference type="Proteomes" id="UP001328107"/>
    </source>
</evidence>
<comment type="caution">
    <text evidence="2">The sequence shown here is derived from an EMBL/GenBank/DDBJ whole genome shotgun (WGS) entry which is preliminary data.</text>
</comment>
<feature type="non-terminal residue" evidence="2">
    <location>
        <position position="325"/>
    </location>
</feature>
<keyword evidence="1" id="KW-0472">Membrane</keyword>
<feature type="transmembrane region" description="Helical" evidence="1">
    <location>
        <begin position="147"/>
        <end position="170"/>
    </location>
</feature>
<evidence type="ECO:0000313" key="2">
    <source>
        <dbReference type="EMBL" id="GMR32897.1"/>
    </source>
</evidence>
<feature type="non-terminal residue" evidence="2">
    <location>
        <position position="1"/>
    </location>
</feature>
<dbReference type="Proteomes" id="UP001328107">
    <property type="component" value="Unassembled WGS sequence"/>
</dbReference>
<reference evidence="3" key="1">
    <citation type="submission" date="2022-10" db="EMBL/GenBank/DDBJ databases">
        <title>Genome assembly of Pristionchus species.</title>
        <authorList>
            <person name="Yoshida K."/>
            <person name="Sommer R.J."/>
        </authorList>
    </citation>
    <scope>NUCLEOTIDE SEQUENCE [LARGE SCALE GENOMIC DNA]</scope>
    <source>
        <strain evidence="3">RS5460</strain>
    </source>
</reference>
<feature type="transmembrane region" description="Helical" evidence="1">
    <location>
        <begin position="258"/>
        <end position="284"/>
    </location>
</feature>
<keyword evidence="1" id="KW-0812">Transmembrane</keyword>
<feature type="transmembrane region" description="Helical" evidence="1">
    <location>
        <begin position="100"/>
        <end position="126"/>
    </location>
</feature>
<keyword evidence="1" id="KW-1133">Transmembrane helix</keyword>
<feature type="transmembrane region" description="Helical" evidence="1">
    <location>
        <begin position="296"/>
        <end position="318"/>
    </location>
</feature>
<evidence type="ECO:0000256" key="1">
    <source>
        <dbReference type="SAM" id="Phobius"/>
    </source>
</evidence>
<feature type="transmembrane region" description="Helical" evidence="1">
    <location>
        <begin position="206"/>
        <end position="229"/>
    </location>
</feature>
<accession>A0AAN5C7M0</accession>